<dbReference type="InterPro" id="IPR051531">
    <property type="entry name" value="N-acetyltransferase"/>
</dbReference>
<dbReference type="PANTHER" id="PTHR43792">
    <property type="entry name" value="GNAT FAMILY, PUTATIVE (AFU_ORTHOLOGUE AFUA_3G00765)-RELATED-RELATED"/>
    <property type="match status" value="1"/>
</dbReference>
<dbReference type="SUPFAM" id="SSF55729">
    <property type="entry name" value="Acyl-CoA N-acyltransferases (Nat)"/>
    <property type="match status" value="1"/>
</dbReference>
<evidence type="ECO:0000313" key="5">
    <source>
        <dbReference type="EMBL" id="MFC5069800.1"/>
    </source>
</evidence>
<dbReference type="RefSeq" id="WP_379771712.1">
    <property type="nucleotide sequence ID" value="NZ_JBHSJF010000008.1"/>
</dbReference>
<reference evidence="6" key="1">
    <citation type="journal article" date="2019" name="Int. J. Syst. Evol. Microbiol.">
        <title>The Global Catalogue of Microorganisms (GCM) 10K type strain sequencing project: providing services to taxonomists for standard genome sequencing and annotation.</title>
        <authorList>
            <consortium name="The Broad Institute Genomics Platform"/>
            <consortium name="The Broad Institute Genome Sequencing Center for Infectious Disease"/>
            <person name="Wu L."/>
            <person name="Ma J."/>
        </authorList>
    </citation>
    <scope>NUCLEOTIDE SEQUENCE [LARGE SCALE GENOMIC DNA]</scope>
    <source>
        <strain evidence="6">CGMCC 1.16444</strain>
    </source>
</reference>
<keyword evidence="1 5" id="KW-0808">Transferase</keyword>
<dbReference type="Proteomes" id="UP001595796">
    <property type="component" value="Unassembled WGS sequence"/>
</dbReference>
<dbReference type="Gene3D" id="3.40.630.30">
    <property type="match status" value="1"/>
</dbReference>
<dbReference type="EC" id="2.3.-.-" evidence="5"/>
<evidence type="ECO:0000256" key="3">
    <source>
        <dbReference type="ARBA" id="ARBA00038502"/>
    </source>
</evidence>
<dbReference type="PANTHER" id="PTHR43792:SF8">
    <property type="entry name" value="[RIBOSOMAL PROTEIN US5]-ALANINE N-ACETYLTRANSFERASE"/>
    <property type="match status" value="1"/>
</dbReference>
<evidence type="ECO:0000256" key="2">
    <source>
        <dbReference type="ARBA" id="ARBA00023315"/>
    </source>
</evidence>
<dbReference type="PROSITE" id="PS51186">
    <property type="entry name" value="GNAT"/>
    <property type="match status" value="1"/>
</dbReference>
<evidence type="ECO:0000256" key="1">
    <source>
        <dbReference type="ARBA" id="ARBA00022679"/>
    </source>
</evidence>
<keyword evidence="2 5" id="KW-0012">Acyltransferase</keyword>
<accession>A0ABV9Z4A9</accession>
<comment type="caution">
    <text evidence="5">The sequence shown here is derived from an EMBL/GenBank/DDBJ whole genome shotgun (WGS) entry which is preliminary data.</text>
</comment>
<proteinExistence type="inferred from homology"/>
<dbReference type="InterPro" id="IPR000182">
    <property type="entry name" value="GNAT_dom"/>
</dbReference>
<dbReference type="GO" id="GO:0016746">
    <property type="term" value="F:acyltransferase activity"/>
    <property type="evidence" value="ECO:0007669"/>
    <property type="project" value="UniProtKB-KW"/>
</dbReference>
<dbReference type="EMBL" id="JBHSJF010000008">
    <property type="protein sequence ID" value="MFC5069800.1"/>
    <property type="molecule type" value="Genomic_DNA"/>
</dbReference>
<dbReference type="InterPro" id="IPR016181">
    <property type="entry name" value="Acyl_CoA_acyltransferase"/>
</dbReference>
<name>A0ABV9Z4A9_9HYPH</name>
<sequence>MVLRRPRASDAEGVARLANDRWIAENTAMIPHPYTLANAKDWIAGIRADDKQHFLAFAEIDGVQTLVGAGGLSEGEGGVLDLGYWLGAPFRGKGYATEIARALVDYAFEQIGVDRITVSCRVTNTASRRVIEKCGFQWSGCGLASSLGFKGAFPVDRFRLERWIWESLVSWGRNRSGRRIVPQMQSQMGEATL</sequence>
<dbReference type="Pfam" id="PF13302">
    <property type="entry name" value="Acetyltransf_3"/>
    <property type="match status" value="1"/>
</dbReference>
<comment type="similarity">
    <text evidence="3">Belongs to the acetyltransferase family. RimJ subfamily.</text>
</comment>
<gene>
    <name evidence="5" type="ORF">ACFPFW_17435</name>
</gene>
<feature type="domain" description="N-acetyltransferase" evidence="4">
    <location>
        <begin position="1"/>
        <end position="165"/>
    </location>
</feature>
<evidence type="ECO:0000259" key="4">
    <source>
        <dbReference type="PROSITE" id="PS51186"/>
    </source>
</evidence>
<organism evidence="5 6">
    <name type="scientific">Flaviflagellibacter deserti</name>
    <dbReference type="NCBI Taxonomy" id="2267266"/>
    <lineage>
        <taxon>Bacteria</taxon>
        <taxon>Pseudomonadati</taxon>
        <taxon>Pseudomonadota</taxon>
        <taxon>Alphaproteobacteria</taxon>
        <taxon>Hyphomicrobiales</taxon>
        <taxon>Flaviflagellibacter</taxon>
    </lineage>
</organism>
<keyword evidence="6" id="KW-1185">Reference proteome</keyword>
<evidence type="ECO:0000313" key="6">
    <source>
        <dbReference type="Proteomes" id="UP001595796"/>
    </source>
</evidence>
<protein>
    <submittedName>
        <fullName evidence="5">GNAT family N-acetyltransferase</fullName>
        <ecNumber evidence="5">2.3.-.-</ecNumber>
    </submittedName>
</protein>